<sequence>MKTDQDRAWAELPLQIEPVVQSFFNSSITVSVGDGNLAFFWTDNWLDDQAIVTWAPTLCKAVSKRIRKTQTVAQALADRRWIREIRGGLSVQAIVEYLQLWNRFESVQLQNGVSDKIIWRWTASGEYSAKSAYNMLRQGSIPLHGHKLIWKAWAPLKVKLFLWLTFKRQHWTADRRFRHGIADTVARCYLCDQETETSEHLFIFCYFTKQLWTTILAAFGKPCPIPRDSSSLQERWEQLRLLWTSDHRRGFDTLFSLVTWELWKERNARIFRGACLQHDQTGFEDPRGG</sequence>
<reference evidence="2" key="1">
    <citation type="submission" date="2018-04" db="EMBL/GenBank/DDBJ databases">
        <title>WGS assembly of Panicum hallii.</title>
        <authorList>
            <person name="Lovell J."/>
            <person name="Jenkins J."/>
            <person name="Lowry D."/>
            <person name="Mamidi S."/>
            <person name="Sreedasyam A."/>
            <person name="Weng X."/>
            <person name="Barry K."/>
            <person name="Bonette J."/>
            <person name="Campitelli B."/>
            <person name="Daum C."/>
            <person name="Gordon S."/>
            <person name="Gould B."/>
            <person name="Lipzen A."/>
            <person name="Macqueen A."/>
            <person name="Palacio-Mejia J."/>
            <person name="Plott C."/>
            <person name="Shakirov E."/>
            <person name="Shu S."/>
            <person name="Yoshinaga Y."/>
            <person name="Zane M."/>
            <person name="Rokhsar D."/>
            <person name="Grimwood J."/>
            <person name="Schmutz J."/>
            <person name="Juenger T."/>
        </authorList>
    </citation>
    <scope>NUCLEOTIDE SEQUENCE [LARGE SCALE GENOMIC DNA]</scope>
    <source>
        <strain evidence="2">FIL2</strain>
    </source>
</reference>
<dbReference type="InterPro" id="IPR026960">
    <property type="entry name" value="RVT-Znf"/>
</dbReference>
<dbReference type="EMBL" id="CM008046">
    <property type="protein sequence ID" value="PVH65738.1"/>
    <property type="molecule type" value="Genomic_DNA"/>
</dbReference>
<feature type="domain" description="Reverse transcriptase zinc-binding" evidence="1">
    <location>
        <begin position="127"/>
        <end position="212"/>
    </location>
</feature>
<evidence type="ECO:0000313" key="2">
    <source>
        <dbReference type="EMBL" id="PVH65738.1"/>
    </source>
</evidence>
<name>A0A2T8KU69_9POAL</name>
<dbReference type="PANTHER" id="PTHR36617:SF17">
    <property type="entry name" value="OS01G0114800 PROTEIN"/>
    <property type="match status" value="1"/>
</dbReference>
<protein>
    <recommendedName>
        <fullName evidence="1">Reverse transcriptase zinc-binding domain-containing protein</fullName>
    </recommendedName>
</protein>
<gene>
    <name evidence="2" type="ORF">PAHAL_1G065700</name>
</gene>
<dbReference type="Proteomes" id="UP000243499">
    <property type="component" value="Chromosome 1"/>
</dbReference>
<dbReference type="AlphaFoldDB" id="A0A2T8KU69"/>
<proteinExistence type="predicted"/>
<dbReference type="PANTHER" id="PTHR36617">
    <property type="entry name" value="PROTEIN, PUTATIVE-RELATED"/>
    <property type="match status" value="1"/>
</dbReference>
<dbReference type="Pfam" id="PF13966">
    <property type="entry name" value="zf-RVT"/>
    <property type="match status" value="1"/>
</dbReference>
<evidence type="ECO:0000259" key="1">
    <source>
        <dbReference type="Pfam" id="PF13966"/>
    </source>
</evidence>
<accession>A0A2T8KU69</accession>
<organism evidence="2">
    <name type="scientific">Panicum hallii</name>
    <dbReference type="NCBI Taxonomy" id="206008"/>
    <lineage>
        <taxon>Eukaryota</taxon>
        <taxon>Viridiplantae</taxon>
        <taxon>Streptophyta</taxon>
        <taxon>Embryophyta</taxon>
        <taxon>Tracheophyta</taxon>
        <taxon>Spermatophyta</taxon>
        <taxon>Magnoliopsida</taxon>
        <taxon>Liliopsida</taxon>
        <taxon>Poales</taxon>
        <taxon>Poaceae</taxon>
        <taxon>PACMAD clade</taxon>
        <taxon>Panicoideae</taxon>
        <taxon>Panicodae</taxon>
        <taxon>Paniceae</taxon>
        <taxon>Panicinae</taxon>
        <taxon>Panicum</taxon>
        <taxon>Panicum sect. Panicum</taxon>
    </lineage>
</organism>
<dbReference type="Gramene" id="PVH65738">
    <property type="protein sequence ID" value="PVH65738"/>
    <property type="gene ID" value="PAHAL_1G065700"/>
</dbReference>